<dbReference type="AlphaFoldDB" id="A0A1A8WJ83"/>
<protein>
    <submittedName>
        <fullName evidence="1">Uncharacterized protein</fullName>
    </submittedName>
</protein>
<evidence type="ECO:0000313" key="3">
    <source>
        <dbReference type="Proteomes" id="UP000078546"/>
    </source>
</evidence>
<reference evidence="1" key="2">
    <citation type="submission" date="2016-05" db="EMBL/GenBank/DDBJ databases">
        <authorList>
            <person name="Lavstsen T."/>
            <person name="Jespersen J.S."/>
        </authorList>
    </citation>
    <scope>NUCLEOTIDE SEQUENCE [LARGE SCALE GENOMIC DNA]</scope>
</reference>
<evidence type="ECO:0000313" key="4">
    <source>
        <dbReference type="Proteomes" id="UP000078560"/>
    </source>
</evidence>
<organism evidence="1 4">
    <name type="scientific">Plasmodium ovale curtisi</name>
    <dbReference type="NCBI Taxonomy" id="864141"/>
    <lineage>
        <taxon>Eukaryota</taxon>
        <taxon>Sar</taxon>
        <taxon>Alveolata</taxon>
        <taxon>Apicomplexa</taxon>
        <taxon>Aconoidasida</taxon>
        <taxon>Haemosporida</taxon>
        <taxon>Plasmodiidae</taxon>
        <taxon>Plasmodium</taxon>
        <taxon>Plasmodium (Plasmodium)</taxon>
    </lineage>
</organism>
<evidence type="ECO:0000313" key="1">
    <source>
        <dbReference type="EMBL" id="SBS93018.1"/>
    </source>
</evidence>
<dbReference type="EMBL" id="FLQV01002631">
    <property type="protein sequence ID" value="SBT01637.1"/>
    <property type="molecule type" value="Genomic_DNA"/>
</dbReference>
<accession>A0A1A8WJ83</accession>
<name>A0A1A8WJ83_PLAOA</name>
<gene>
    <name evidence="2" type="ORF">POVCU1_068380</name>
    <name evidence="1" type="ORF">POVCU2_0078420</name>
</gene>
<evidence type="ECO:0000313" key="2">
    <source>
        <dbReference type="EMBL" id="SBT01637.1"/>
    </source>
</evidence>
<dbReference type="Proteomes" id="UP000078560">
    <property type="component" value="Unassembled WGS sequence"/>
</dbReference>
<proteinExistence type="predicted"/>
<dbReference type="Proteomes" id="UP000078546">
    <property type="component" value="Unassembled WGS sequence"/>
</dbReference>
<dbReference type="EMBL" id="FLQU01001444">
    <property type="protein sequence ID" value="SBS93018.1"/>
    <property type="molecule type" value="Genomic_DNA"/>
</dbReference>
<sequence>MLYGLEDEGDCTLPSASLYYDLESSRDYNTFDEFCIPIKEQFSKYDWFPQICKNLSSYLPNRKGYSLDMG</sequence>
<reference evidence="3 4" key="1">
    <citation type="submission" date="2016-05" db="EMBL/GenBank/DDBJ databases">
        <authorList>
            <person name="Naeem Raeece"/>
        </authorList>
    </citation>
    <scope>NUCLEOTIDE SEQUENCE [LARGE SCALE GENOMIC DNA]</scope>
</reference>